<dbReference type="RefSeq" id="WP_129746361.1">
    <property type="nucleotide sequence ID" value="NZ_JUIV01000003.1"/>
</dbReference>
<feature type="transmembrane region" description="Helical" evidence="4">
    <location>
        <begin position="396"/>
        <end position="418"/>
    </location>
</feature>
<dbReference type="Gene3D" id="1.10.10.60">
    <property type="entry name" value="Homeodomain-like"/>
    <property type="match status" value="2"/>
</dbReference>
<evidence type="ECO:0000256" key="3">
    <source>
        <dbReference type="ARBA" id="ARBA00023163"/>
    </source>
</evidence>
<evidence type="ECO:0000259" key="5">
    <source>
        <dbReference type="PROSITE" id="PS01124"/>
    </source>
</evidence>
<name>A0A444W1B5_9FLAO</name>
<dbReference type="PANTHER" id="PTHR43280">
    <property type="entry name" value="ARAC-FAMILY TRANSCRIPTIONAL REGULATOR"/>
    <property type="match status" value="1"/>
</dbReference>
<dbReference type="InterPro" id="IPR019734">
    <property type="entry name" value="TPR_rpt"/>
</dbReference>
<dbReference type="Gene3D" id="1.25.40.10">
    <property type="entry name" value="Tetratricopeptide repeat domain"/>
    <property type="match status" value="1"/>
</dbReference>
<keyword evidence="4" id="KW-1133">Transmembrane helix</keyword>
<dbReference type="InterPro" id="IPR011990">
    <property type="entry name" value="TPR-like_helical_dom_sf"/>
</dbReference>
<comment type="caution">
    <text evidence="6">The sequence shown here is derived from an EMBL/GenBank/DDBJ whole genome shotgun (WGS) entry which is preliminary data.</text>
</comment>
<dbReference type="PANTHER" id="PTHR43280:SF34">
    <property type="entry name" value="ARAC-FAMILY TRANSCRIPTIONAL REGULATOR"/>
    <property type="match status" value="1"/>
</dbReference>
<dbReference type="PROSITE" id="PS01124">
    <property type="entry name" value="HTH_ARAC_FAMILY_2"/>
    <property type="match status" value="1"/>
</dbReference>
<organism evidence="6 7">
    <name type="scientific">Flavobacterium anhuiense</name>
    <dbReference type="NCBI Taxonomy" id="459526"/>
    <lineage>
        <taxon>Bacteria</taxon>
        <taxon>Pseudomonadati</taxon>
        <taxon>Bacteroidota</taxon>
        <taxon>Flavobacteriia</taxon>
        <taxon>Flavobacteriales</taxon>
        <taxon>Flavobacteriaceae</taxon>
        <taxon>Flavobacterium</taxon>
    </lineage>
</organism>
<gene>
    <name evidence="6" type="ORF">NU08_1336</name>
</gene>
<dbReference type="SUPFAM" id="SSF48452">
    <property type="entry name" value="TPR-like"/>
    <property type="match status" value="2"/>
</dbReference>
<dbReference type="GO" id="GO:0043565">
    <property type="term" value="F:sequence-specific DNA binding"/>
    <property type="evidence" value="ECO:0007669"/>
    <property type="project" value="InterPro"/>
</dbReference>
<keyword evidence="4" id="KW-0812">Transmembrane</keyword>
<evidence type="ECO:0000313" key="6">
    <source>
        <dbReference type="EMBL" id="RYJ39667.1"/>
    </source>
</evidence>
<reference evidence="6 7" key="1">
    <citation type="submission" date="2014-12" db="EMBL/GenBank/DDBJ databases">
        <title>Genome sequence of Flavobacterium anhuiense RCM74.</title>
        <authorList>
            <person name="Kim J.F."/>
            <person name="Song J.Y."/>
            <person name="Kwak M.-J."/>
            <person name="Lee S.-W."/>
        </authorList>
    </citation>
    <scope>NUCLEOTIDE SEQUENCE [LARGE SCALE GENOMIC DNA]</scope>
    <source>
        <strain evidence="6 7">RCM74</strain>
    </source>
</reference>
<accession>A0A444W1B5</accession>
<keyword evidence="1" id="KW-0805">Transcription regulation</keyword>
<dbReference type="Pfam" id="PF12833">
    <property type="entry name" value="HTH_18"/>
    <property type="match status" value="1"/>
</dbReference>
<dbReference type="OrthoDB" id="5295174at2"/>
<evidence type="ECO:0000256" key="4">
    <source>
        <dbReference type="SAM" id="Phobius"/>
    </source>
</evidence>
<dbReference type="GO" id="GO:0003700">
    <property type="term" value="F:DNA-binding transcription factor activity"/>
    <property type="evidence" value="ECO:0007669"/>
    <property type="project" value="InterPro"/>
</dbReference>
<evidence type="ECO:0000256" key="2">
    <source>
        <dbReference type="ARBA" id="ARBA00023125"/>
    </source>
</evidence>
<dbReference type="SUPFAM" id="SSF46689">
    <property type="entry name" value="Homeodomain-like"/>
    <property type="match status" value="1"/>
</dbReference>
<keyword evidence="4" id="KW-0472">Membrane</keyword>
<dbReference type="AlphaFoldDB" id="A0A444W1B5"/>
<dbReference type="EMBL" id="JUIV01000003">
    <property type="protein sequence ID" value="RYJ39667.1"/>
    <property type="molecule type" value="Genomic_DNA"/>
</dbReference>
<sequence>MFVGNYFYFMKYSKFIKVLFFTLTPIFFLAQNKNEDLTKLSYDALHDLYFANSENQKRQFEIVKTYLNKANIENIDIRKAKAYYHFAILYYKKDSDKAIKYLDSVIKYSQNTKDHFFPAVAYCEKADLLKRKYKFKEAMLNYNLAEKIAIKNNIDYYYIVREYIAITKSEDLGDYNEALDIFKECYGYYKHKDTRSPKYAGEYQSIIFGLADCYKSLKNIDSTTYYNNLGYQESKATNNEEYKYLFVLNEGANQALKKNYKIALDSIEIALPKMIFYNNTGNVLAAYYYRGKIYEGLGKKTLAAQNFIKVDSINNKTGVYSGEFIDGYSFLISYYKKLGNKENQLKYIITYMSIDSTLQKNYRALNKIVNKEYDMPHLISEKEELIDSLHNKQTKFYWGLWIFFLIIILSSGFGLYQYELKKRYRLRFEKIVSNTIELQESKIKNSHIEKLSANSKNDDNIGITEEVVNQILEKLTHFENEKKYLETNITIQILSNSFETNSKYISKIVNTYKGKTFIQYINDLRIEYAISELKQNSKIRKYTIHALALEFGFNNAESFSSAFYKKTGIKPSYFIKELDMQSEK</sequence>
<dbReference type="InterPro" id="IPR009057">
    <property type="entry name" value="Homeodomain-like_sf"/>
</dbReference>
<dbReference type="SMART" id="SM00028">
    <property type="entry name" value="TPR"/>
    <property type="match status" value="3"/>
</dbReference>
<dbReference type="Proteomes" id="UP000290433">
    <property type="component" value="Unassembled WGS sequence"/>
</dbReference>
<dbReference type="InterPro" id="IPR018060">
    <property type="entry name" value="HTH_AraC"/>
</dbReference>
<evidence type="ECO:0000256" key="1">
    <source>
        <dbReference type="ARBA" id="ARBA00023015"/>
    </source>
</evidence>
<proteinExistence type="predicted"/>
<protein>
    <submittedName>
        <fullName evidence="6">Response regulator receiver protein</fullName>
    </submittedName>
</protein>
<evidence type="ECO:0000313" key="7">
    <source>
        <dbReference type="Proteomes" id="UP000290433"/>
    </source>
</evidence>
<keyword evidence="2" id="KW-0238">DNA-binding</keyword>
<dbReference type="SMART" id="SM00342">
    <property type="entry name" value="HTH_ARAC"/>
    <property type="match status" value="1"/>
</dbReference>
<feature type="domain" description="HTH araC/xylS-type" evidence="5">
    <location>
        <begin position="465"/>
        <end position="577"/>
    </location>
</feature>
<keyword evidence="3" id="KW-0804">Transcription</keyword>